<evidence type="ECO:0000256" key="6">
    <source>
        <dbReference type="ARBA" id="ARBA00023237"/>
    </source>
</evidence>
<evidence type="ECO:0000313" key="9">
    <source>
        <dbReference type="EMBL" id="AXY75578.1"/>
    </source>
</evidence>
<dbReference type="OrthoDB" id="601301at2"/>
<dbReference type="InterPro" id="IPR023997">
    <property type="entry name" value="TonB-dep_OMP_SusC/RagA_CS"/>
</dbReference>
<evidence type="ECO:0000313" key="10">
    <source>
        <dbReference type="Proteomes" id="UP000263900"/>
    </source>
</evidence>
<dbReference type="InterPro" id="IPR008969">
    <property type="entry name" value="CarboxyPept-like_regulatory"/>
</dbReference>
<keyword evidence="4 7" id="KW-0812">Transmembrane</keyword>
<organism evidence="9 10">
    <name type="scientific">Paraflavitalea soli</name>
    <dbReference type="NCBI Taxonomy" id="2315862"/>
    <lineage>
        <taxon>Bacteria</taxon>
        <taxon>Pseudomonadati</taxon>
        <taxon>Bacteroidota</taxon>
        <taxon>Chitinophagia</taxon>
        <taxon>Chitinophagales</taxon>
        <taxon>Chitinophagaceae</taxon>
        <taxon>Paraflavitalea</taxon>
    </lineage>
</organism>
<dbReference type="InterPro" id="IPR023996">
    <property type="entry name" value="TonB-dep_OMP_SusC/RagA"/>
</dbReference>
<gene>
    <name evidence="9" type="ORF">D3H65_17035</name>
</gene>
<dbReference type="NCBIfam" id="TIGR04056">
    <property type="entry name" value="OMP_RagA_SusC"/>
    <property type="match status" value="1"/>
</dbReference>
<reference evidence="9 10" key="1">
    <citation type="submission" date="2018-09" db="EMBL/GenBank/DDBJ databases">
        <title>Genome sequencing of strain 6GH32-13.</title>
        <authorList>
            <person name="Weon H.-Y."/>
            <person name="Heo J."/>
            <person name="Kwon S.-W."/>
        </authorList>
    </citation>
    <scope>NUCLEOTIDE SEQUENCE [LARGE SCALE GENOMIC DNA]</scope>
    <source>
        <strain evidence="9 10">5GH32-13</strain>
    </source>
</reference>
<dbReference type="Gene3D" id="2.170.130.10">
    <property type="entry name" value="TonB-dependent receptor, plug domain"/>
    <property type="match status" value="1"/>
</dbReference>
<dbReference type="InterPro" id="IPR036942">
    <property type="entry name" value="Beta-barrel_TonB_sf"/>
</dbReference>
<dbReference type="InterPro" id="IPR012910">
    <property type="entry name" value="Plug_dom"/>
</dbReference>
<evidence type="ECO:0000256" key="3">
    <source>
        <dbReference type="ARBA" id="ARBA00022452"/>
    </source>
</evidence>
<keyword evidence="10" id="KW-1185">Reference proteome</keyword>
<dbReference type="PROSITE" id="PS52016">
    <property type="entry name" value="TONB_DEPENDENT_REC_3"/>
    <property type="match status" value="1"/>
</dbReference>
<proteinExistence type="inferred from homology"/>
<dbReference type="GO" id="GO:0009279">
    <property type="term" value="C:cell outer membrane"/>
    <property type="evidence" value="ECO:0007669"/>
    <property type="project" value="UniProtKB-SubCell"/>
</dbReference>
<sequence length="1069" mass="117753">MQLYMRLFRYQLFAGRSSWLLAFFLACHLLSFGQTQPVSGTITSSDGLPLTGVSVIIKGTTQGTSSDAFGKFSLPVTAERVILVVSMTGYMPVTVTAKAGEQLKLTLEKNLKDLDEVVVVAYGRQKKGNVVGSVAQISGDQLKQAPTMNVTNLIAGRIPGVTSLQQSGRPGADDAALRIRGVGTYGANQGPLVIIDNVQRPSFSNLDPNEIESITILKDAVSTAVYGLQAANGIILITTKRGKSGKPVISYDGAVTLNQNTRFPKFLNGPDYMEWYNKGTDMDNDYLDHTGASPVPYVYTQKQIDEVRNGTNTNPLLGNTDWLDQLVGNTSLTQSHNITVRGGTDKVKYFTSAGMLDQDGVIKNTGFKRYNVRSNLDAELNDVFSVALDLGLRQQLTNTPGISPDNTAYLNPFYQAVRMLPNMPMYAPNGLPVGYNSNAGWVNPVASVEQSGYQQAQTNVFQGNITFKVKVPWVKGLELKLLAAYDKSSTENKSWLTPYTLMGRSRDQVSGNYTEINTLPGITRTTLRQSYSQYNRKTFQPSITYSKQLGDHTINALVLYEWSQQKSNVFSTGASNFALTDLHEIDYGSKATEYQIAPTGSSNIDDSRAGLVARVNYAYKDKYLVEIASRYDGSVNFLPANRWDLFPAVGAGWVISKEAFFDDLSKTVSFLKLKGSIGRAGNDGNSRFAYLQTYSLTTSPVVVIGGQPVSALFTSNPPNVNIRWETSTITNVGFESVLWNGLLGFDFEWFYKTTKDILNNPGDLYPPSLGGYYPASINYGVVDNRGFDLQIRHRNTINKVQYGITANLNWAKNKIIRFNEAAGLPAWQRRVGRSIGEKLGFIADGMYQTWEEAANGTSPSGGVVAPGYFKYRDLNGDGRLTRAEDMTFVGRSNLPELMYGLNLDVRYGGFDFSALFQGAALANVNLAGTYEGSSGTSGVDDNTPFTKTFYGYGNSPYFLVEDSWTPDNPNAKFPRLTAYKAPLSANNAHSNSGWIRDGSYLRLKSAQLGYTIPARLLNRVKVQQIRFYVSGFNLITWDKLKYLDPEMPNVNNGFYPQQRMYSGGVNITF</sequence>
<dbReference type="EMBL" id="CP032157">
    <property type="protein sequence ID" value="AXY75578.1"/>
    <property type="molecule type" value="Genomic_DNA"/>
</dbReference>
<keyword evidence="6 7" id="KW-0998">Cell outer membrane</keyword>
<dbReference type="AlphaFoldDB" id="A0A3B7MN62"/>
<feature type="domain" description="TonB-dependent receptor plug" evidence="8">
    <location>
        <begin position="129"/>
        <end position="234"/>
    </location>
</feature>
<comment type="subcellular location">
    <subcellularLocation>
        <location evidence="1 7">Cell outer membrane</location>
        <topology evidence="1 7">Multi-pass membrane protein</topology>
    </subcellularLocation>
</comment>
<evidence type="ECO:0000256" key="5">
    <source>
        <dbReference type="ARBA" id="ARBA00023136"/>
    </source>
</evidence>
<evidence type="ECO:0000256" key="4">
    <source>
        <dbReference type="ARBA" id="ARBA00022692"/>
    </source>
</evidence>
<evidence type="ECO:0000256" key="7">
    <source>
        <dbReference type="PROSITE-ProRule" id="PRU01360"/>
    </source>
</evidence>
<evidence type="ECO:0000256" key="1">
    <source>
        <dbReference type="ARBA" id="ARBA00004571"/>
    </source>
</evidence>
<keyword evidence="9" id="KW-0675">Receptor</keyword>
<dbReference type="Gene3D" id="2.40.170.20">
    <property type="entry name" value="TonB-dependent receptor, beta-barrel domain"/>
    <property type="match status" value="1"/>
</dbReference>
<dbReference type="InterPro" id="IPR037066">
    <property type="entry name" value="Plug_dom_sf"/>
</dbReference>
<dbReference type="Proteomes" id="UP000263900">
    <property type="component" value="Chromosome"/>
</dbReference>
<dbReference type="SUPFAM" id="SSF56935">
    <property type="entry name" value="Porins"/>
    <property type="match status" value="1"/>
</dbReference>
<keyword evidence="3 7" id="KW-1134">Transmembrane beta strand</keyword>
<dbReference type="Gene3D" id="2.60.40.1120">
    <property type="entry name" value="Carboxypeptidase-like, regulatory domain"/>
    <property type="match status" value="1"/>
</dbReference>
<dbReference type="InterPro" id="IPR039426">
    <property type="entry name" value="TonB-dep_rcpt-like"/>
</dbReference>
<dbReference type="Pfam" id="PF13715">
    <property type="entry name" value="CarbopepD_reg_2"/>
    <property type="match status" value="1"/>
</dbReference>
<evidence type="ECO:0000256" key="2">
    <source>
        <dbReference type="ARBA" id="ARBA00022448"/>
    </source>
</evidence>
<comment type="similarity">
    <text evidence="7">Belongs to the TonB-dependent receptor family.</text>
</comment>
<dbReference type="NCBIfam" id="TIGR04057">
    <property type="entry name" value="SusC_RagA_signa"/>
    <property type="match status" value="1"/>
</dbReference>
<evidence type="ECO:0000259" key="8">
    <source>
        <dbReference type="Pfam" id="PF07715"/>
    </source>
</evidence>
<dbReference type="FunFam" id="2.170.130.10:FF:000003">
    <property type="entry name" value="SusC/RagA family TonB-linked outer membrane protein"/>
    <property type="match status" value="1"/>
</dbReference>
<dbReference type="PROSITE" id="PS51257">
    <property type="entry name" value="PROKAR_LIPOPROTEIN"/>
    <property type="match status" value="1"/>
</dbReference>
<keyword evidence="5 7" id="KW-0472">Membrane</keyword>
<keyword evidence="2 7" id="KW-0813">Transport</keyword>
<accession>A0A3B7MN62</accession>
<protein>
    <submittedName>
        <fullName evidence="9">TonB-dependent receptor</fullName>
    </submittedName>
</protein>
<dbReference type="Pfam" id="PF07715">
    <property type="entry name" value="Plug"/>
    <property type="match status" value="1"/>
</dbReference>
<dbReference type="KEGG" id="pseg:D3H65_17035"/>
<name>A0A3B7MN62_9BACT</name>
<dbReference type="SUPFAM" id="SSF49464">
    <property type="entry name" value="Carboxypeptidase regulatory domain-like"/>
    <property type="match status" value="1"/>
</dbReference>